<dbReference type="Proteomes" id="UP000886469">
    <property type="component" value="Unassembled WGS sequence"/>
</dbReference>
<organism evidence="3 4">
    <name type="scientific">Candidatus Accumulibacter contiguus</name>
    <dbReference type="NCBI Taxonomy" id="2954381"/>
    <lineage>
        <taxon>Bacteria</taxon>
        <taxon>Pseudomonadati</taxon>
        <taxon>Pseudomonadota</taxon>
        <taxon>Betaproteobacteria</taxon>
        <taxon>Candidatus Accumulibacter</taxon>
    </lineage>
</organism>
<gene>
    <name evidence="3" type="ORF">E4Q08_04365</name>
</gene>
<protein>
    <submittedName>
        <fullName evidence="3">DUF302 domain-containing protein</fullName>
    </submittedName>
</protein>
<keyword evidence="4" id="KW-1185">Reference proteome</keyword>
<name>A0ABX1T7I9_9PROT</name>
<dbReference type="SUPFAM" id="SSF103247">
    <property type="entry name" value="TT1751-like"/>
    <property type="match status" value="1"/>
</dbReference>
<evidence type="ECO:0000259" key="2">
    <source>
        <dbReference type="Pfam" id="PF03625"/>
    </source>
</evidence>
<dbReference type="Gene3D" id="3.30.310.70">
    <property type="entry name" value="TT1751-like domain"/>
    <property type="match status" value="1"/>
</dbReference>
<dbReference type="Pfam" id="PF03625">
    <property type="entry name" value="DUF302"/>
    <property type="match status" value="1"/>
</dbReference>
<keyword evidence="1" id="KW-0732">Signal</keyword>
<feature type="signal peptide" evidence="1">
    <location>
        <begin position="1"/>
        <end position="22"/>
    </location>
</feature>
<evidence type="ECO:0000313" key="4">
    <source>
        <dbReference type="Proteomes" id="UP000886469"/>
    </source>
</evidence>
<dbReference type="InterPro" id="IPR035923">
    <property type="entry name" value="TT1751-like_sf"/>
</dbReference>
<evidence type="ECO:0000313" key="3">
    <source>
        <dbReference type="EMBL" id="NMQ04545.1"/>
    </source>
</evidence>
<accession>A0ABX1T7I9</accession>
<dbReference type="CDD" id="cd14797">
    <property type="entry name" value="DUF302"/>
    <property type="match status" value="1"/>
</dbReference>
<reference evidence="3" key="1">
    <citation type="submission" date="2019-03" db="EMBL/GenBank/DDBJ databases">
        <title>Metabolic reconstructions from genomes of highly enriched 'Candidatus Accumulibacter' and 'Candidatus Competibacter' bioreactor populations.</title>
        <authorList>
            <person name="Annavajhala M.K."/>
            <person name="Welles L."/>
            <person name="Abbas B."/>
            <person name="Sorokin D."/>
            <person name="Park H."/>
            <person name="Van Loosdrecht M."/>
            <person name="Chandran K."/>
        </authorList>
    </citation>
    <scope>NUCLEOTIDE SEQUENCE</scope>
    <source>
        <strain evidence="3">SBR_L</strain>
    </source>
</reference>
<sequence>MASHPSALLAMSLTLAASGALAQANDAANVGGPSSLPAAIPLSASNVRPFTPNTMMDPITPEARRTFLQTSLAQSPLSIRELINLVTYKVAAQPGLSWDDVITSMKLRANKINLKFIGTHPVHKEIEAMTGKPTPRVEIYHFCDALLARELLDYSLEFAAFLPCRIAVVEDAQRKIWPEKKVPLVVEGSGGVSKEASVEEGLYTRAWATSIWKDTLG</sequence>
<dbReference type="RefSeq" id="WP_169069482.1">
    <property type="nucleotide sequence ID" value="NZ_JAZKUC010000001.1"/>
</dbReference>
<feature type="chain" id="PRO_5046011086" evidence="1">
    <location>
        <begin position="23"/>
        <end position="217"/>
    </location>
</feature>
<comment type="caution">
    <text evidence="3">The sequence shown here is derived from an EMBL/GenBank/DDBJ whole genome shotgun (WGS) entry which is preliminary data.</text>
</comment>
<dbReference type="EMBL" id="SPMX01000009">
    <property type="protein sequence ID" value="NMQ04545.1"/>
    <property type="molecule type" value="Genomic_DNA"/>
</dbReference>
<evidence type="ECO:0000256" key="1">
    <source>
        <dbReference type="SAM" id="SignalP"/>
    </source>
</evidence>
<dbReference type="InterPro" id="IPR005180">
    <property type="entry name" value="DUF302"/>
</dbReference>
<proteinExistence type="predicted"/>
<feature type="domain" description="DUF302" evidence="2">
    <location>
        <begin position="121"/>
        <end position="176"/>
    </location>
</feature>